<dbReference type="PANTHER" id="PTHR32322:SF2">
    <property type="entry name" value="EAMA DOMAIN-CONTAINING PROTEIN"/>
    <property type="match status" value="1"/>
</dbReference>
<feature type="transmembrane region" description="Helical" evidence="6">
    <location>
        <begin position="278"/>
        <end position="295"/>
    </location>
</feature>
<name>A0ABW5J186_9BACT</name>
<evidence type="ECO:0000256" key="3">
    <source>
        <dbReference type="ARBA" id="ARBA00022692"/>
    </source>
</evidence>
<keyword evidence="4 6" id="KW-1133">Transmembrane helix</keyword>
<feature type="transmembrane region" description="Helical" evidence="6">
    <location>
        <begin position="132"/>
        <end position="150"/>
    </location>
</feature>
<protein>
    <submittedName>
        <fullName evidence="8">DMT family transporter</fullName>
    </submittedName>
</protein>
<evidence type="ECO:0000256" key="4">
    <source>
        <dbReference type="ARBA" id="ARBA00022989"/>
    </source>
</evidence>
<dbReference type="Pfam" id="PF00892">
    <property type="entry name" value="EamA"/>
    <property type="match status" value="2"/>
</dbReference>
<comment type="similarity">
    <text evidence="2">Belongs to the EamA transporter family.</text>
</comment>
<feature type="transmembrane region" description="Helical" evidence="6">
    <location>
        <begin position="162"/>
        <end position="179"/>
    </location>
</feature>
<accession>A0ABW5J186</accession>
<dbReference type="InterPro" id="IPR050638">
    <property type="entry name" value="AA-Vitamin_Transporters"/>
</dbReference>
<keyword evidence="9" id="KW-1185">Reference proteome</keyword>
<dbReference type="SUPFAM" id="SSF103481">
    <property type="entry name" value="Multidrug resistance efflux transporter EmrE"/>
    <property type="match status" value="2"/>
</dbReference>
<keyword evidence="5 6" id="KW-0472">Membrane</keyword>
<evidence type="ECO:0000313" key="8">
    <source>
        <dbReference type="EMBL" id="MFD2519712.1"/>
    </source>
</evidence>
<feature type="transmembrane region" description="Helical" evidence="6">
    <location>
        <begin position="253"/>
        <end position="272"/>
    </location>
</feature>
<feature type="transmembrane region" description="Helical" evidence="6">
    <location>
        <begin position="105"/>
        <end position="125"/>
    </location>
</feature>
<gene>
    <name evidence="8" type="ORF">ACFSR2_02380</name>
</gene>
<feature type="transmembrane region" description="Helical" evidence="6">
    <location>
        <begin position="78"/>
        <end position="99"/>
    </location>
</feature>
<feature type="transmembrane region" description="Helical" evidence="6">
    <location>
        <begin position="191"/>
        <end position="210"/>
    </location>
</feature>
<dbReference type="PANTHER" id="PTHR32322">
    <property type="entry name" value="INNER MEMBRANE TRANSPORTER"/>
    <property type="match status" value="1"/>
</dbReference>
<dbReference type="InterPro" id="IPR037185">
    <property type="entry name" value="EmrE-like"/>
</dbReference>
<evidence type="ECO:0000313" key="9">
    <source>
        <dbReference type="Proteomes" id="UP001597510"/>
    </source>
</evidence>
<evidence type="ECO:0000256" key="1">
    <source>
        <dbReference type="ARBA" id="ARBA00004141"/>
    </source>
</evidence>
<organism evidence="8 9">
    <name type="scientific">Emticicia soli</name>
    <dbReference type="NCBI Taxonomy" id="2027878"/>
    <lineage>
        <taxon>Bacteria</taxon>
        <taxon>Pseudomonadati</taxon>
        <taxon>Bacteroidota</taxon>
        <taxon>Cytophagia</taxon>
        <taxon>Cytophagales</taxon>
        <taxon>Leadbetterellaceae</taxon>
        <taxon>Emticicia</taxon>
    </lineage>
</organism>
<dbReference type="RefSeq" id="WP_340236433.1">
    <property type="nucleotide sequence ID" value="NZ_JBBEWC010000006.1"/>
</dbReference>
<keyword evidence="3 6" id="KW-0812">Transmembrane</keyword>
<evidence type="ECO:0000256" key="5">
    <source>
        <dbReference type="ARBA" id="ARBA00023136"/>
    </source>
</evidence>
<reference evidence="9" key="1">
    <citation type="journal article" date="2019" name="Int. J. Syst. Evol. Microbiol.">
        <title>The Global Catalogue of Microorganisms (GCM) 10K type strain sequencing project: providing services to taxonomists for standard genome sequencing and annotation.</title>
        <authorList>
            <consortium name="The Broad Institute Genomics Platform"/>
            <consortium name="The Broad Institute Genome Sequencing Center for Infectious Disease"/>
            <person name="Wu L."/>
            <person name="Ma J."/>
        </authorList>
    </citation>
    <scope>NUCLEOTIDE SEQUENCE [LARGE SCALE GENOMIC DNA]</scope>
    <source>
        <strain evidence="9">KCTC 52344</strain>
    </source>
</reference>
<proteinExistence type="inferred from homology"/>
<dbReference type="Proteomes" id="UP001597510">
    <property type="component" value="Unassembled WGS sequence"/>
</dbReference>
<dbReference type="InterPro" id="IPR000620">
    <property type="entry name" value="EamA_dom"/>
</dbReference>
<feature type="transmembrane region" description="Helical" evidence="6">
    <location>
        <begin position="48"/>
        <end position="66"/>
    </location>
</feature>
<evidence type="ECO:0000256" key="2">
    <source>
        <dbReference type="ARBA" id="ARBA00007362"/>
    </source>
</evidence>
<sequence>MNTTSSTTVTSQNKTIIAWLLLCLLATMWGSSFLIMKKALPTFSPVQIGALRIMAAGLVFLPWVISHRKEYPKAKTKYFFASGFLGYFLPAFLFALAGTRVNSSLIGALNSATPLFVLIVGAIFFQQIIRRWQAIGLIMGFVGSIVLILSASKDGLSFNNPYALLVILSALMYGFNVNITGKFLSTINPVLLTAWTLFGVGIMAGVVLFSTDFLSKINQATLYPLLLIIFLGVVNSGIATIIFNYILQIASPVFASSVTYLIPVVATMMGFLDGEPISLLHYFGMSIILVGVYLINKK</sequence>
<dbReference type="EMBL" id="JBHULC010000003">
    <property type="protein sequence ID" value="MFD2519712.1"/>
    <property type="molecule type" value="Genomic_DNA"/>
</dbReference>
<comment type="subcellular location">
    <subcellularLocation>
        <location evidence="1">Membrane</location>
        <topology evidence="1">Multi-pass membrane protein</topology>
    </subcellularLocation>
</comment>
<feature type="transmembrane region" description="Helical" evidence="6">
    <location>
        <begin position="222"/>
        <end position="246"/>
    </location>
</feature>
<feature type="domain" description="EamA" evidence="7">
    <location>
        <begin position="162"/>
        <end position="296"/>
    </location>
</feature>
<evidence type="ECO:0000256" key="6">
    <source>
        <dbReference type="SAM" id="Phobius"/>
    </source>
</evidence>
<comment type="caution">
    <text evidence="8">The sequence shown here is derived from an EMBL/GenBank/DDBJ whole genome shotgun (WGS) entry which is preliminary data.</text>
</comment>
<feature type="transmembrane region" description="Helical" evidence="6">
    <location>
        <begin position="16"/>
        <end position="36"/>
    </location>
</feature>
<feature type="domain" description="EamA" evidence="7">
    <location>
        <begin position="19"/>
        <end position="148"/>
    </location>
</feature>
<evidence type="ECO:0000259" key="7">
    <source>
        <dbReference type="Pfam" id="PF00892"/>
    </source>
</evidence>